<organism evidence="2 3">
    <name type="scientific">Acer saccharum</name>
    <name type="common">Sugar maple</name>
    <dbReference type="NCBI Taxonomy" id="4024"/>
    <lineage>
        <taxon>Eukaryota</taxon>
        <taxon>Viridiplantae</taxon>
        <taxon>Streptophyta</taxon>
        <taxon>Embryophyta</taxon>
        <taxon>Tracheophyta</taxon>
        <taxon>Spermatophyta</taxon>
        <taxon>Magnoliopsida</taxon>
        <taxon>eudicotyledons</taxon>
        <taxon>Gunneridae</taxon>
        <taxon>Pentapetalae</taxon>
        <taxon>rosids</taxon>
        <taxon>malvids</taxon>
        <taxon>Sapindales</taxon>
        <taxon>Sapindaceae</taxon>
        <taxon>Hippocastanoideae</taxon>
        <taxon>Acereae</taxon>
        <taxon>Acer</taxon>
    </lineage>
</organism>
<name>A0AA39S6R9_ACESA</name>
<dbReference type="Proteomes" id="UP001168877">
    <property type="component" value="Unassembled WGS sequence"/>
</dbReference>
<proteinExistence type="predicted"/>
<accession>A0AA39S6R9</accession>
<evidence type="ECO:0000256" key="1">
    <source>
        <dbReference type="SAM" id="MobiDB-lite"/>
    </source>
</evidence>
<gene>
    <name evidence="2" type="ORF">LWI29_026506</name>
</gene>
<reference evidence="2" key="2">
    <citation type="submission" date="2023-06" db="EMBL/GenBank/DDBJ databases">
        <authorList>
            <person name="Swenson N.G."/>
            <person name="Wegrzyn J.L."/>
            <person name="Mcevoy S.L."/>
        </authorList>
    </citation>
    <scope>NUCLEOTIDE SEQUENCE</scope>
    <source>
        <strain evidence="2">NS2018</strain>
        <tissue evidence="2">Leaf</tissue>
    </source>
</reference>
<evidence type="ECO:0000313" key="2">
    <source>
        <dbReference type="EMBL" id="KAK0585302.1"/>
    </source>
</evidence>
<protein>
    <submittedName>
        <fullName evidence="2">Uncharacterized protein</fullName>
    </submittedName>
</protein>
<sequence length="182" mass="19651">MPQGDERVREPSNVVASELPTPVEPTSIPSLAVRDDAGMKDPDQDMEDPTANLDTRGRQPGKRKASFSLGRPAPKIPRVVTIGATLLHRSSKSTGADLLDRRSTGSGANLLLGSKRGTTLLHRSFRCTGVDLLDMRSTGSGAAVEELYKYMSRLAATRQHRIPAPLGAPYIIFAPHQTKVVK</sequence>
<feature type="compositionally biased region" description="Basic and acidic residues" evidence="1">
    <location>
        <begin position="1"/>
        <end position="10"/>
    </location>
</feature>
<keyword evidence="3" id="KW-1185">Reference proteome</keyword>
<dbReference type="AlphaFoldDB" id="A0AA39S6R9"/>
<reference evidence="2" key="1">
    <citation type="journal article" date="2022" name="Plant J.">
        <title>Strategies of tolerance reflected in two North American maple genomes.</title>
        <authorList>
            <person name="McEvoy S.L."/>
            <person name="Sezen U.U."/>
            <person name="Trouern-Trend A."/>
            <person name="McMahon S.M."/>
            <person name="Schaberg P.G."/>
            <person name="Yang J."/>
            <person name="Wegrzyn J.L."/>
            <person name="Swenson N.G."/>
        </authorList>
    </citation>
    <scope>NUCLEOTIDE SEQUENCE</scope>
    <source>
        <strain evidence="2">NS2018</strain>
    </source>
</reference>
<comment type="caution">
    <text evidence="2">The sequence shown here is derived from an EMBL/GenBank/DDBJ whole genome shotgun (WGS) entry which is preliminary data.</text>
</comment>
<feature type="compositionally biased region" description="Basic and acidic residues" evidence="1">
    <location>
        <begin position="33"/>
        <end position="43"/>
    </location>
</feature>
<dbReference type="EMBL" id="JAUESC010000383">
    <property type="protein sequence ID" value="KAK0585302.1"/>
    <property type="molecule type" value="Genomic_DNA"/>
</dbReference>
<feature type="region of interest" description="Disordered" evidence="1">
    <location>
        <begin position="1"/>
        <end position="71"/>
    </location>
</feature>
<evidence type="ECO:0000313" key="3">
    <source>
        <dbReference type="Proteomes" id="UP001168877"/>
    </source>
</evidence>